<dbReference type="OrthoDB" id="5594999at2759"/>
<dbReference type="Gene3D" id="2.130.10.10">
    <property type="entry name" value="YVTN repeat-like/Quinoprotein amine dehydrogenase"/>
    <property type="match status" value="3"/>
</dbReference>
<evidence type="ECO:0000313" key="8">
    <source>
        <dbReference type="EMBL" id="KAJ2776885.1"/>
    </source>
</evidence>
<keyword evidence="2" id="KW-0963">Cytoplasm</keyword>
<dbReference type="Pfam" id="PF00400">
    <property type="entry name" value="WD40"/>
    <property type="match status" value="3"/>
</dbReference>
<dbReference type="PROSITE" id="PS50082">
    <property type="entry name" value="WD_REPEATS_2"/>
    <property type="match status" value="2"/>
</dbReference>
<dbReference type="SUPFAM" id="SSF50978">
    <property type="entry name" value="WD40 repeat-like"/>
    <property type="match status" value="3"/>
</dbReference>
<comment type="similarity">
    <text evidence="6">Belongs to the WD repeat WDR6 family.</text>
</comment>
<evidence type="ECO:0000256" key="2">
    <source>
        <dbReference type="ARBA" id="ARBA00022490"/>
    </source>
</evidence>
<feature type="repeat" description="WD" evidence="7">
    <location>
        <begin position="203"/>
        <end position="237"/>
    </location>
</feature>
<sequence length="1112" mass="119549">MASLLTLRLNHLPITAVEFITDAVVLVGSGCSLIAYDTQTRTKVGTLAALSYARIHGITCLEPNQPTDNTHHAVVFGSKAWSVVDIGVSAGGELSMELVHRYAARDWIKSAHWVYDQGRDCWMVALALAHNRVVVCDPASGAVVYSAQCAEHCILYAAAFFGATLETLVMASGTVFNQVLLWHPLLESGDSDHCTDSPVTSRLCAHDGVVFGVHFSRDGALLASVSDDRTLRLWDTRAAGDSQPLATLFGHQARVWKCLVLREYLVSASEDGTCRVWQREGGEAVNSWRQGRKNVWALAANRSESLVVSGAADGSICVWALDAMAGRRVGSTDSLAAWNVPPEATYLPEGVAPRAAEHIRSFAMGPSASSDDMLAIMDSGCVLRRRSAPDLDQGSWRLEFYMAELAGYSMACSTLDGQVTAVGMRDGSVLVLVGSEDGVPMIRQIKHVHAASVSHLAFSSESALAYDLITMDADRRVIWSRISLSGPFAWTVLAEFRLPGRTRMATAAVSPRAGWLAVGSQNGGLYVFDLPASLRHPADSSAEVPVLDLAAHWPKIHGEYEVTSVVFETWKPGFAVASMDGGSGPNKCTLLTGARDGMMLRFALGTWRPLADTGAGSTEHERLGVLANTCAAPDSAPRVAYIERLASERLTPGSLCRLLHLGSRLYAMTYRRNRLVLLDVSSGTELFSHAFAETDRRWRLRYTGGGSVLVGLMNKLEVLHRHAPLHDESTCYRLAEGISSLDIRAADSICVPEMGCGGVLVAVAGEDGVLRLLVYGGGLRPVAQARRHTSVIRCVRFLSPVGGQEGRFRFLVTAGAGCELRCWRVDTEDAVSVLEWAVAPCFANDTEARIMDLVIVDQEIEAQTGHPVVLIATAASDASVRLWRLDLARHEFVCIAQDAQHVHNSCVLSLSAFRMGCSADSGQGQSFLASGATDGRLVFWDIARHVAEYCAATEDLRAAPVDIGPPAIIINDIHQSGVNSFDVQVVDGMRVLVASGGDDNALAVCELERDANLGVLVLRGQVRRCESAHASSVQQVVFTGPNTVCTVATDQRLARWNIGVNALDDDTSGIAMVDMAFTQVADPSVMVMLPKDPCTGNACLLVVGIGVEIFDI</sequence>
<keyword evidence="5" id="KW-0677">Repeat</keyword>
<dbReference type="InterPro" id="IPR036322">
    <property type="entry name" value="WD40_repeat_dom_sf"/>
</dbReference>
<dbReference type="PANTHER" id="PTHR14344:SF3">
    <property type="entry name" value="WD REPEAT-CONTAINING PROTEIN 6"/>
    <property type="match status" value="1"/>
</dbReference>
<feature type="repeat" description="WD" evidence="7">
    <location>
        <begin position="248"/>
        <end position="287"/>
    </location>
</feature>
<dbReference type="InterPro" id="IPR019775">
    <property type="entry name" value="WD40_repeat_CS"/>
</dbReference>
<evidence type="ECO:0000256" key="5">
    <source>
        <dbReference type="ARBA" id="ARBA00022737"/>
    </source>
</evidence>
<keyword evidence="4" id="KW-0819">tRNA processing</keyword>
<dbReference type="Proteomes" id="UP001140172">
    <property type="component" value="Unassembled WGS sequence"/>
</dbReference>
<organism evidence="8 9">
    <name type="scientific">Coemansia interrupta</name>
    <dbReference type="NCBI Taxonomy" id="1126814"/>
    <lineage>
        <taxon>Eukaryota</taxon>
        <taxon>Fungi</taxon>
        <taxon>Fungi incertae sedis</taxon>
        <taxon>Zoopagomycota</taxon>
        <taxon>Kickxellomycotina</taxon>
        <taxon>Kickxellomycetes</taxon>
        <taxon>Kickxellales</taxon>
        <taxon>Kickxellaceae</taxon>
        <taxon>Coemansia</taxon>
    </lineage>
</organism>
<reference evidence="8" key="1">
    <citation type="submission" date="2022-07" db="EMBL/GenBank/DDBJ databases">
        <title>Phylogenomic reconstructions and comparative analyses of Kickxellomycotina fungi.</title>
        <authorList>
            <person name="Reynolds N.K."/>
            <person name="Stajich J.E."/>
            <person name="Barry K."/>
            <person name="Grigoriev I.V."/>
            <person name="Crous P."/>
            <person name="Smith M.E."/>
        </authorList>
    </citation>
    <scope>NUCLEOTIDE SEQUENCE</scope>
    <source>
        <strain evidence="8">BCRC 34489</strain>
    </source>
</reference>
<keyword evidence="9" id="KW-1185">Reference proteome</keyword>
<comment type="caution">
    <text evidence="8">The sequence shown here is derived from an EMBL/GenBank/DDBJ whole genome shotgun (WGS) entry which is preliminary data.</text>
</comment>
<dbReference type="PROSITE" id="PS00678">
    <property type="entry name" value="WD_REPEATS_1"/>
    <property type="match status" value="1"/>
</dbReference>
<accession>A0A9W8LDB9</accession>
<dbReference type="InterPro" id="IPR051973">
    <property type="entry name" value="tRNA_Anticodon_Mtase-Reg"/>
</dbReference>
<dbReference type="AlphaFoldDB" id="A0A9W8LDB9"/>
<dbReference type="SMART" id="SM00320">
    <property type="entry name" value="WD40"/>
    <property type="match status" value="7"/>
</dbReference>
<evidence type="ECO:0000256" key="4">
    <source>
        <dbReference type="ARBA" id="ARBA00022694"/>
    </source>
</evidence>
<evidence type="ECO:0000256" key="3">
    <source>
        <dbReference type="ARBA" id="ARBA00022574"/>
    </source>
</evidence>
<evidence type="ECO:0000256" key="6">
    <source>
        <dbReference type="ARBA" id="ARBA00038255"/>
    </source>
</evidence>
<dbReference type="PANTHER" id="PTHR14344">
    <property type="entry name" value="WD REPEAT PROTEIN"/>
    <property type="match status" value="1"/>
</dbReference>
<protein>
    <submittedName>
        <fullName evidence="8">WD repeat-containing protein 6</fullName>
    </submittedName>
</protein>
<evidence type="ECO:0000256" key="1">
    <source>
        <dbReference type="ARBA" id="ARBA00004496"/>
    </source>
</evidence>
<proteinExistence type="inferred from homology"/>
<dbReference type="InterPro" id="IPR001680">
    <property type="entry name" value="WD40_rpt"/>
</dbReference>
<dbReference type="EMBL" id="JANBUM010000457">
    <property type="protein sequence ID" value="KAJ2776885.1"/>
    <property type="molecule type" value="Genomic_DNA"/>
</dbReference>
<dbReference type="GO" id="GO:0030488">
    <property type="term" value="P:tRNA methylation"/>
    <property type="evidence" value="ECO:0007669"/>
    <property type="project" value="TreeGrafter"/>
</dbReference>
<comment type="subcellular location">
    <subcellularLocation>
        <location evidence="1">Cytoplasm</location>
    </subcellularLocation>
</comment>
<name>A0A9W8LDB9_9FUNG</name>
<gene>
    <name evidence="8" type="primary">WDR6</name>
    <name evidence="8" type="ORF">GGI15_004697</name>
</gene>
<evidence type="ECO:0000256" key="7">
    <source>
        <dbReference type="PROSITE-ProRule" id="PRU00221"/>
    </source>
</evidence>
<evidence type="ECO:0000313" key="9">
    <source>
        <dbReference type="Proteomes" id="UP001140172"/>
    </source>
</evidence>
<keyword evidence="3 7" id="KW-0853">WD repeat</keyword>
<dbReference type="InterPro" id="IPR015943">
    <property type="entry name" value="WD40/YVTN_repeat-like_dom_sf"/>
</dbReference>
<dbReference type="GO" id="GO:0005737">
    <property type="term" value="C:cytoplasm"/>
    <property type="evidence" value="ECO:0007669"/>
    <property type="project" value="UniProtKB-SubCell"/>
</dbReference>
<dbReference type="PROSITE" id="PS50294">
    <property type="entry name" value="WD_REPEATS_REGION"/>
    <property type="match status" value="1"/>
</dbReference>